<sequence>MPVTTRLGRKIKPKPKGKAKKTTAQQRVEYAPSQPENEPEKVAPAIIQSFETATALTDGHCVIRKLENGRYEIINLNSASAESFGSKQVGRLMLADETGARMKALEDVEKSWKDSELKIGQVLNSANLRIFRFLKLPLELRLTIYDLTVRSRTKLHAGSWQYNPGNILPGIQLRGTCRQIYEETSSTFWRNKFRIHDICKRTQPILPKLTANIQEITWSWWGFKVKDPYTLRAFQKFEKLRAFHLVVSKYCVYSPLRPGSSRQSLHQNEPAAAKFNKTSGFDDLISMRGLEIATVENSPLDDCKIKSVDATDAEIRAFEIFLAKELTKPRGPMKSIATSSTNTKKAEKKDGKVSTKRPRTSSADAMVAAT</sequence>
<proteinExistence type="predicted"/>
<feature type="compositionally biased region" description="Basic and acidic residues" evidence="1">
    <location>
        <begin position="344"/>
        <end position="353"/>
    </location>
</feature>
<dbReference type="InterPro" id="IPR038883">
    <property type="entry name" value="AN11006-like"/>
</dbReference>
<dbReference type="AlphaFoldDB" id="A0A8H7TCG6"/>
<dbReference type="OrthoDB" id="62952at2759"/>
<organism evidence="2 3">
    <name type="scientific">Cadophora malorum</name>
    <dbReference type="NCBI Taxonomy" id="108018"/>
    <lineage>
        <taxon>Eukaryota</taxon>
        <taxon>Fungi</taxon>
        <taxon>Dikarya</taxon>
        <taxon>Ascomycota</taxon>
        <taxon>Pezizomycotina</taxon>
        <taxon>Leotiomycetes</taxon>
        <taxon>Helotiales</taxon>
        <taxon>Ploettnerulaceae</taxon>
        <taxon>Cadophora</taxon>
    </lineage>
</organism>
<evidence type="ECO:0000313" key="2">
    <source>
        <dbReference type="EMBL" id="KAG4419055.1"/>
    </source>
</evidence>
<name>A0A8H7TCG6_9HELO</name>
<feature type="compositionally biased region" description="Basic residues" evidence="1">
    <location>
        <begin position="7"/>
        <end position="21"/>
    </location>
</feature>
<dbReference type="EMBL" id="JAFJYH010000114">
    <property type="protein sequence ID" value="KAG4419055.1"/>
    <property type="molecule type" value="Genomic_DNA"/>
</dbReference>
<evidence type="ECO:0000313" key="3">
    <source>
        <dbReference type="Proteomes" id="UP000664132"/>
    </source>
</evidence>
<dbReference type="PANTHER" id="PTHR42085:SF1">
    <property type="entry name" value="F-BOX DOMAIN-CONTAINING PROTEIN"/>
    <property type="match status" value="1"/>
</dbReference>
<reference evidence="2" key="1">
    <citation type="submission" date="2021-02" db="EMBL/GenBank/DDBJ databases">
        <title>Genome sequence Cadophora malorum strain M34.</title>
        <authorList>
            <person name="Stefanovic E."/>
            <person name="Vu D."/>
            <person name="Scully C."/>
            <person name="Dijksterhuis J."/>
            <person name="Roader J."/>
            <person name="Houbraken J."/>
        </authorList>
    </citation>
    <scope>NUCLEOTIDE SEQUENCE</scope>
    <source>
        <strain evidence="2">M34</strain>
    </source>
</reference>
<gene>
    <name evidence="2" type="ORF">IFR04_007831</name>
</gene>
<evidence type="ECO:0000256" key="1">
    <source>
        <dbReference type="SAM" id="MobiDB-lite"/>
    </source>
</evidence>
<dbReference type="PANTHER" id="PTHR42085">
    <property type="entry name" value="F-BOX DOMAIN-CONTAINING PROTEIN"/>
    <property type="match status" value="1"/>
</dbReference>
<keyword evidence="3" id="KW-1185">Reference proteome</keyword>
<dbReference type="Proteomes" id="UP000664132">
    <property type="component" value="Unassembled WGS sequence"/>
</dbReference>
<accession>A0A8H7TCG6</accession>
<comment type="caution">
    <text evidence="2">The sequence shown here is derived from an EMBL/GenBank/DDBJ whole genome shotgun (WGS) entry which is preliminary data.</text>
</comment>
<feature type="region of interest" description="Disordered" evidence="1">
    <location>
        <begin position="1"/>
        <end position="40"/>
    </location>
</feature>
<feature type="region of interest" description="Disordered" evidence="1">
    <location>
        <begin position="330"/>
        <end position="370"/>
    </location>
</feature>
<protein>
    <submittedName>
        <fullName evidence="2">Uncharacterized protein</fullName>
    </submittedName>
</protein>